<evidence type="ECO:0008006" key="3">
    <source>
        <dbReference type="Google" id="ProtNLM"/>
    </source>
</evidence>
<dbReference type="Proteomes" id="UP000054144">
    <property type="component" value="Unassembled WGS sequence"/>
</dbReference>
<dbReference type="AlphaFoldDB" id="A0A0D7ANA6"/>
<proteinExistence type="predicted"/>
<name>A0A0D7ANA6_9AGAR</name>
<gene>
    <name evidence="1" type="ORF">FISHEDRAFT_55307</name>
</gene>
<evidence type="ECO:0000313" key="2">
    <source>
        <dbReference type="Proteomes" id="UP000054144"/>
    </source>
</evidence>
<accession>A0A0D7ANA6</accession>
<protein>
    <recommendedName>
        <fullName evidence="3">F-box domain-containing protein</fullName>
    </recommendedName>
</protein>
<reference evidence="1 2" key="1">
    <citation type="journal article" date="2015" name="Fungal Genet. Biol.">
        <title>Evolution of novel wood decay mechanisms in Agaricales revealed by the genome sequences of Fistulina hepatica and Cylindrobasidium torrendii.</title>
        <authorList>
            <person name="Floudas D."/>
            <person name="Held B.W."/>
            <person name="Riley R."/>
            <person name="Nagy L.G."/>
            <person name="Koehler G."/>
            <person name="Ransdell A.S."/>
            <person name="Younus H."/>
            <person name="Chow J."/>
            <person name="Chiniquy J."/>
            <person name="Lipzen A."/>
            <person name="Tritt A."/>
            <person name="Sun H."/>
            <person name="Haridas S."/>
            <person name="LaButti K."/>
            <person name="Ohm R.A."/>
            <person name="Kues U."/>
            <person name="Blanchette R.A."/>
            <person name="Grigoriev I.V."/>
            <person name="Minto R.E."/>
            <person name="Hibbett D.S."/>
        </authorList>
    </citation>
    <scope>NUCLEOTIDE SEQUENCE [LARGE SCALE GENOMIC DNA]</scope>
    <source>
        <strain evidence="1 2">ATCC 64428</strain>
    </source>
</reference>
<sequence>MIPSVLPGAGFLKARKHEPMSPDPLQLVDLIEEIVEKVSLDDHYTLRACTLVSRSFRRPSQKCLFASLTIKKRNVRQFHTLARSSSHVASYIRKLEIIAVPDATDAFPGEAWDAFFREDLPLMLFIHRLSVKCDFMAASALDWSRISCEIQCSLARVLRLPTLRELSLAYVTRFPIRFFAFCGKLQSLEVWDVFFEGKLQDESMRSVEWPTAPPELESISLGYMATPQVKCFVEALLDVWPIMDLSRLARLRLLPTNGGANASTPLSQLIRCAPRLELIEIDVDIGIEGLRPPDSYTEREIDEWPPQYMKTQLRALDSLLLSSTFPFLQTLRLEVSGIEVGLEDSGAFAALLPYLPGLDREAKVFRIQEAMDLLSRRSGSI</sequence>
<evidence type="ECO:0000313" key="1">
    <source>
        <dbReference type="EMBL" id="KIY53219.1"/>
    </source>
</evidence>
<keyword evidence="2" id="KW-1185">Reference proteome</keyword>
<dbReference type="EMBL" id="KN881627">
    <property type="protein sequence ID" value="KIY53219.1"/>
    <property type="molecule type" value="Genomic_DNA"/>
</dbReference>
<organism evidence="1 2">
    <name type="scientific">Fistulina hepatica ATCC 64428</name>
    <dbReference type="NCBI Taxonomy" id="1128425"/>
    <lineage>
        <taxon>Eukaryota</taxon>
        <taxon>Fungi</taxon>
        <taxon>Dikarya</taxon>
        <taxon>Basidiomycota</taxon>
        <taxon>Agaricomycotina</taxon>
        <taxon>Agaricomycetes</taxon>
        <taxon>Agaricomycetidae</taxon>
        <taxon>Agaricales</taxon>
        <taxon>Fistulinaceae</taxon>
        <taxon>Fistulina</taxon>
    </lineage>
</organism>
<dbReference type="OrthoDB" id="2745898at2759"/>